<dbReference type="OrthoDB" id="783722at2759"/>
<evidence type="ECO:0000313" key="8">
    <source>
        <dbReference type="EMBL" id="GAV91618.1"/>
    </source>
</evidence>
<dbReference type="InterPro" id="IPR008797">
    <property type="entry name" value="PSII_PsbQ"/>
</dbReference>
<keyword evidence="6" id="KW-0472">Membrane</keyword>
<dbReference type="AlphaFoldDB" id="A0A1Q3DHA2"/>
<dbReference type="STRING" id="3775.A0A1Q3DHA2"/>
<dbReference type="GO" id="GO:0019898">
    <property type="term" value="C:extrinsic component of membrane"/>
    <property type="evidence" value="ECO:0007669"/>
    <property type="project" value="InterPro"/>
</dbReference>
<keyword evidence="9" id="KW-1185">Reference proteome</keyword>
<sequence length="113" mass="12999">MVDVELKVTVCRVKKCAYDFLSIDSDLMDDDEESWNLMGRDICLKSTFLYCDCNRMISQSPKDQKEALTVLANKLFCSIEELDHAVKIRNIALTQDRYNEAAIILQELMAIMP</sequence>
<reference evidence="9" key="1">
    <citation type="submission" date="2016-04" db="EMBL/GenBank/DDBJ databases">
        <title>Cephalotus genome sequencing.</title>
        <authorList>
            <person name="Fukushima K."/>
            <person name="Hasebe M."/>
            <person name="Fang X."/>
        </authorList>
    </citation>
    <scope>NUCLEOTIDE SEQUENCE [LARGE SCALE GENOMIC DNA]</scope>
    <source>
        <strain evidence="9">cv. St1</strain>
    </source>
</reference>
<evidence type="ECO:0000313" key="9">
    <source>
        <dbReference type="Proteomes" id="UP000187406"/>
    </source>
</evidence>
<comment type="similarity">
    <text evidence="7">Belongs to the PsbQ family.</text>
</comment>
<dbReference type="Proteomes" id="UP000187406">
    <property type="component" value="Unassembled WGS sequence"/>
</dbReference>
<evidence type="ECO:0000256" key="2">
    <source>
        <dbReference type="ARBA" id="ARBA00022528"/>
    </source>
</evidence>
<evidence type="ECO:0000256" key="1">
    <source>
        <dbReference type="ARBA" id="ARBA00004334"/>
    </source>
</evidence>
<proteinExistence type="inferred from homology"/>
<evidence type="ECO:0000256" key="4">
    <source>
        <dbReference type="ARBA" id="ARBA00022946"/>
    </source>
</evidence>
<dbReference type="GO" id="GO:0009535">
    <property type="term" value="C:chloroplast thylakoid membrane"/>
    <property type="evidence" value="ECO:0007669"/>
    <property type="project" value="UniProtKB-SubCell"/>
</dbReference>
<dbReference type="SUPFAM" id="SSF101112">
    <property type="entry name" value="Oxygen-evolving enhancer protein 3"/>
    <property type="match status" value="1"/>
</dbReference>
<dbReference type="PANTHER" id="PTHR33399">
    <property type="entry name" value="OXYGEN-EVOLVING ENHANCER PROTEIN 3-1, CHLOROPLASTIC"/>
    <property type="match status" value="1"/>
</dbReference>
<dbReference type="InParanoid" id="A0A1Q3DHA2"/>
<dbReference type="PANTHER" id="PTHR33399:SF8">
    <property type="entry name" value="OS04G0522800 PROTEIN"/>
    <property type="match status" value="1"/>
</dbReference>
<keyword evidence="3" id="KW-0934">Plastid</keyword>
<evidence type="ECO:0000256" key="6">
    <source>
        <dbReference type="ARBA" id="ARBA00023136"/>
    </source>
</evidence>
<evidence type="ECO:0000256" key="3">
    <source>
        <dbReference type="ARBA" id="ARBA00022640"/>
    </source>
</evidence>
<accession>A0A1Q3DHA2</accession>
<organism evidence="8 9">
    <name type="scientific">Cephalotus follicularis</name>
    <name type="common">Albany pitcher plant</name>
    <dbReference type="NCBI Taxonomy" id="3775"/>
    <lineage>
        <taxon>Eukaryota</taxon>
        <taxon>Viridiplantae</taxon>
        <taxon>Streptophyta</taxon>
        <taxon>Embryophyta</taxon>
        <taxon>Tracheophyta</taxon>
        <taxon>Spermatophyta</taxon>
        <taxon>Magnoliopsida</taxon>
        <taxon>eudicotyledons</taxon>
        <taxon>Gunneridae</taxon>
        <taxon>Pentapetalae</taxon>
        <taxon>rosids</taxon>
        <taxon>fabids</taxon>
        <taxon>Oxalidales</taxon>
        <taxon>Cephalotaceae</taxon>
        <taxon>Cephalotus</taxon>
    </lineage>
</organism>
<dbReference type="InterPro" id="IPR054099">
    <property type="entry name" value="PSII_PsbQ_pln"/>
</dbReference>
<dbReference type="Pfam" id="PF05757">
    <property type="entry name" value="PsbQ"/>
    <property type="match status" value="1"/>
</dbReference>
<gene>
    <name evidence="8" type="ORF">CFOL_v3_35010</name>
</gene>
<name>A0A1Q3DHA2_CEPFO</name>
<dbReference type="GO" id="GO:0009654">
    <property type="term" value="C:photosystem II oxygen evolving complex"/>
    <property type="evidence" value="ECO:0007669"/>
    <property type="project" value="InterPro"/>
</dbReference>
<keyword evidence="5" id="KW-0793">Thylakoid</keyword>
<keyword evidence="4" id="KW-0809">Transit peptide</keyword>
<evidence type="ECO:0000256" key="7">
    <source>
        <dbReference type="ARBA" id="ARBA00035649"/>
    </source>
</evidence>
<comment type="subcellular location">
    <subcellularLocation>
        <location evidence="1">Plastid</location>
        <location evidence="1">Chloroplast thylakoid membrane</location>
    </subcellularLocation>
</comment>
<dbReference type="InterPro" id="IPR023222">
    <property type="entry name" value="PsbQ-like_dom_sf"/>
</dbReference>
<dbReference type="GO" id="GO:0009767">
    <property type="term" value="P:photosynthetic electron transport chain"/>
    <property type="evidence" value="ECO:0007669"/>
    <property type="project" value="TreeGrafter"/>
</dbReference>
<dbReference type="GO" id="GO:0005509">
    <property type="term" value="F:calcium ion binding"/>
    <property type="evidence" value="ECO:0007669"/>
    <property type="project" value="InterPro"/>
</dbReference>
<protein>
    <submittedName>
        <fullName evidence="8">PsbQ domain-containing protein</fullName>
    </submittedName>
</protein>
<evidence type="ECO:0000256" key="5">
    <source>
        <dbReference type="ARBA" id="ARBA00023078"/>
    </source>
</evidence>
<keyword evidence="2" id="KW-0150">Chloroplast</keyword>
<dbReference type="EMBL" id="BDDD01007712">
    <property type="protein sequence ID" value="GAV91618.1"/>
    <property type="molecule type" value="Genomic_DNA"/>
</dbReference>
<dbReference type="Gene3D" id="1.20.120.290">
    <property type="entry name" value="Oxygen-evolving enhancer protein 3 (PsbQ), four-helix up-down bundle"/>
    <property type="match status" value="1"/>
</dbReference>
<comment type="caution">
    <text evidence="8">The sequence shown here is derived from an EMBL/GenBank/DDBJ whole genome shotgun (WGS) entry which is preliminary data.</text>
</comment>